<dbReference type="AlphaFoldDB" id="A0A8H3WLB7"/>
<sequence length="75" mass="8114">MIPDLCKGGSLLPGPNQYLTIRGWMGSGRGEGILLGVGTLTVACHICNIATIATRTRTSRCAHTHCRRRQKMDCS</sequence>
<evidence type="ECO:0000313" key="2">
    <source>
        <dbReference type="Proteomes" id="UP000434172"/>
    </source>
</evidence>
<dbReference type="EMBL" id="WOWK01000014">
    <property type="protein sequence ID" value="KAF0329014.1"/>
    <property type="molecule type" value="Genomic_DNA"/>
</dbReference>
<name>A0A8H3WLB7_9PEZI</name>
<gene>
    <name evidence="1" type="ORF">GQ607_003682</name>
</gene>
<evidence type="ECO:0000313" key="1">
    <source>
        <dbReference type="EMBL" id="KAF0329014.1"/>
    </source>
</evidence>
<accession>A0A8H3WLB7</accession>
<dbReference type="Proteomes" id="UP000434172">
    <property type="component" value="Unassembled WGS sequence"/>
</dbReference>
<organism evidence="1 2">
    <name type="scientific">Colletotrichum asianum</name>
    <dbReference type="NCBI Taxonomy" id="702518"/>
    <lineage>
        <taxon>Eukaryota</taxon>
        <taxon>Fungi</taxon>
        <taxon>Dikarya</taxon>
        <taxon>Ascomycota</taxon>
        <taxon>Pezizomycotina</taxon>
        <taxon>Sordariomycetes</taxon>
        <taxon>Hypocreomycetidae</taxon>
        <taxon>Glomerellales</taxon>
        <taxon>Glomerellaceae</taxon>
        <taxon>Colletotrichum</taxon>
        <taxon>Colletotrichum gloeosporioides species complex</taxon>
    </lineage>
</organism>
<comment type="caution">
    <text evidence="1">The sequence shown here is derived from an EMBL/GenBank/DDBJ whole genome shotgun (WGS) entry which is preliminary data.</text>
</comment>
<reference evidence="1 2" key="1">
    <citation type="submission" date="2019-12" db="EMBL/GenBank/DDBJ databases">
        <title>A genome sequence resource for the geographically widespread anthracnose pathogen Colletotrichum asianum.</title>
        <authorList>
            <person name="Meng Y."/>
        </authorList>
    </citation>
    <scope>NUCLEOTIDE SEQUENCE [LARGE SCALE GENOMIC DNA]</scope>
    <source>
        <strain evidence="1 2">ICMP 18580</strain>
    </source>
</reference>
<protein>
    <submittedName>
        <fullName evidence="1">Uncharacterized protein</fullName>
    </submittedName>
</protein>
<proteinExistence type="predicted"/>
<keyword evidence="2" id="KW-1185">Reference proteome</keyword>